<evidence type="ECO:0000256" key="3">
    <source>
        <dbReference type="ARBA" id="ARBA00022786"/>
    </source>
</evidence>
<keyword evidence="1" id="KW-0808">Transferase</keyword>
<evidence type="ECO:0000256" key="2">
    <source>
        <dbReference type="ARBA" id="ARBA00022737"/>
    </source>
</evidence>
<dbReference type="SUPFAM" id="SSF56204">
    <property type="entry name" value="Hect, E3 ligase catalytic domain"/>
    <property type="match status" value="1"/>
</dbReference>
<feature type="domain" description="HECT" evidence="6">
    <location>
        <begin position="712"/>
        <end position="1001"/>
    </location>
</feature>
<reference evidence="8" key="1">
    <citation type="journal article" date="2004" name="Nature">
        <title>Genome duplication in the teleost fish Tetraodon nigroviridis reveals the early vertebrate proto-karyotype.</title>
        <authorList>
            <person name="Jaillon O."/>
            <person name="Aury J.-M."/>
            <person name="Brunet F."/>
            <person name="Petit J.-L."/>
            <person name="Stange-Thomann N."/>
            <person name="Mauceli E."/>
            <person name="Bouneau L."/>
            <person name="Fischer C."/>
            <person name="Ozouf-Costaz C."/>
            <person name="Bernot A."/>
            <person name="Nicaud S."/>
            <person name="Jaffe D."/>
            <person name="Fisher S."/>
            <person name="Lutfalla G."/>
            <person name="Dossat C."/>
            <person name="Segurens B."/>
            <person name="Dasilva C."/>
            <person name="Salanoubat M."/>
            <person name="Levy M."/>
            <person name="Boudet N."/>
            <person name="Castellano S."/>
            <person name="Anthouard V."/>
            <person name="Jubin C."/>
            <person name="Castelli V."/>
            <person name="Katinka M."/>
            <person name="Vacherie B."/>
            <person name="Biemont C."/>
            <person name="Skalli Z."/>
            <person name="Cattolico L."/>
            <person name="Poulain J."/>
            <person name="De Berardinis V."/>
            <person name="Cruaud C."/>
            <person name="Duprat S."/>
            <person name="Brottier P."/>
            <person name="Coutanceau J.-P."/>
            <person name="Gouzy J."/>
            <person name="Parra G."/>
            <person name="Lardier G."/>
            <person name="Chapple C."/>
            <person name="McKernan K.J."/>
            <person name="McEwan P."/>
            <person name="Bosak S."/>
            <person name="Kellis M."/>
            <person name="Volff J.-N."/>
            <person name="Guigo R."/>
            <person name="Zody M.C."/>
            <person name="Mesirov J."/>
            <person name="Lindblad-Toh K."/>
            <person name="Birren B."/>
            <person name="Nusbaum C."/>
            <person name="Kahn D."/>
            <person name="Robinson-Rechavi M."/>
            <person name="Laudet V."/>
            <person name="Schachter V."/>
            <person name="Quetier F."/>
            <person name="Saurin W."/>
            <person name="Scarpelli C."/>
            <person name="Wincker P."/>
            <person name="Lander E.S."/>
            <person name="Weissenbach J."/>
            <person name="Roest Crollius H."/>
        </authorList>
    </citation>
    <scope>NUCLEOTIDE SEQUENCE [LARGE SCALE GENOMIC DNA]</scope>
</reference>
<dbReference type="GO" id="GO:0004842">
    <property type="term" value="F:ubiquitin-protein transferase activity"/>
    <property type="evidence" value="ECO:0007669"/>
    <property type="project" value="InterPro"/>
</dbReference>
<feature type="repeat" description="RCC1" evidence="5">
    <location>
        <begin position="203"/>
        <end position="256"/>
    </location>
</feature>
<dbReference type="AlphaFoldDB" id="H3C3U0"/>
<dbReference type="PROSITE" id="PS50237">
    <property type="entry name" value="HECT"/>
    <property type="match status" value="1"/>
</dbReference>
<feature type="repeat" description="RCC1" evidence="5">
    <location>
        <begin position="257"/>
        <end position="307"/>
    </location>
</feature>
<dbReference type="InterPro" id="IPR058923">
    <property type="entry name" value="RCC1-like_dom"/>
</dbReference>
<keyword evidence="2" id="KW-0677">Repeat</keyword>
<dbReference type="SUPFAM" id="SSF50985">
    <property type="entry name" value="RCC1/BLIP-II"/>
    <property type="match status" value="1"/>
</dbReference>
<dbReference type="Gene3D" id="3.90.1750.10">
    <property type="entry name" value="Hect, E3 ligase catalytic domains"/>
    <property type="match status" value="1"/>
</dbReference>
<accession>H3C3U0</accession>
<evidence type="ECO:0000313" key="8">
    <source>
        <dbReference type="Proteomes" id="UP000007303"/>
    </source>
</evidence>
<proteinExistence type="predicted"/>
<dbReference type="Gene3D" id="3.30.2410.10">
    <property type="entry name" value="Hect, E3 ligase catalytic domain"/>
    <property type="match status" value="1"/>
</dbReference>
<evidence type="ECO:0000256" key="5">
    <source>
        <dbReference type="PROSITE-ProRule" id="PRU00235"/>
    </source>
</evidence>
<dbReference type="PANTHER" id="PTHR45622">
    <property type="entry name" value="UBIQUITIN-PROTEIN LIGASE E3A-RELATED"/>
    <property type="match status" value="1"/>
</dbReference>
<dbReference type="InterPro" id="IPR051709">
    <property type="entry name" value="Ub-ligase/GTPase-reg"/>
</dbReference>
<dbReference type="PRINTS" id="PR00633">
    <property type="entry name" value="RCCNDNSATION"/>
</dbReference>
<keyword evidence="8" id="KW-1185">Reference proteome</keyword>
<dbReference type="PROSITE" id="PS50012">
    <property type="entry name" value="RCC1_3"/>
    <property type="match status" value="7"/>
</dbReference>
<reference evidence="7" key="2">
    <citation type="submission" date="2025-08" db="UniProtKB">
        <authorList>
            <consortium name="Ensembl"/>
        </authorList>
    </citation>
    <scope>IDENTIFICATION</scope>
</reference>
<dbReference type="InterPro" id="IPR000569">
    <property type="entry name" value="HECT_dom"/>
</dbReference>
<dbReference type="InterPro" id="IPR009091">
    <property type="entry name" value="RCC1/BLIP-II"/>
</dbReference>
<feature type="active site" description="Glycyl thioester intermediate" evidence="4">
    <location>
        <position position="964"/>
    </location>
</feature>
<dbReference type="GeneTree" id="ENSGT00940000163989"/>
<sequence length="1006" mass="111371">MQLYCWGDSSSGQFGPRTATRPVSWTVPRTVIDISCGDRHILFLTEDGCVLSCGNNSDGQLGRKKKHKNKAPGCVEGLGHVVQISCGCNHSLAVDASGHVFSWGAAEDGQLGLNPNPLSGRPSMVTIPLRVPVVQVACGKSHSVALTTGGDVLSWGSNSYGQLGLGTEVPSQETPALVAGLVGVPVSQISAGATHTMFLTLAGLVYCCGANQSGQLGLNRVDEKGRFDVCMVPRLRPLGVCFISCGEAHTAALTMNGEVFTFGEGCHGQLGHGSTADELRPRLVESVGRHASQISCGSYHTLVLGSSGHIWAFGSGNKGQIGTGHQDDVLTPTMVELPWTTDDAAAAPTDLKISAGWNTNFAYVSTVQVTKSKLNPKRGQVTGRLNEARLQRWLRTTTPNTETENSNSEIKSVFFTSSSLVSSFTKAGGPSLEAGALTVDLEAVCRAFDQLLAIPWIKKLFKDNFSFLTDTLMLSRTALNSPEIILILLACPLFQEETHVCHVWKIALVISDLKEKCLKALKDCWSSLMPPMLLKHILVFKNTLGFMLKNSLHVPVGKHVLEILKLLFQANKAGKSYKLPLSTFPVEEINCINVHPALCLKPWSLSVEEYKPALFRQYPFLLPLEFKVELFKASAFIEKLQEAEYLNYQMMMVTRASTDSPPAPFFQLTLRRNHLVEDSFRQLAAADHCAFRKKLLVIFTDNRKVTNVNISDFFLHVFGHLIDPKSGMFMYNEDETLAWFPPKPKKKARIYFLFGVLCGLAFFHQNMVHLPFPLVLFKKLLRVKPSLDDLREFDPVRAESLRYLLEDCSPEEVESLDATFTETWGGETVELDPSESGKPVTASNRQQFVAAFVNHAFNASVESVFEEFKRVYKEFHIIIECLIIHTVVRFEQNTVYEEPYDANHPNIVTFWEAFDRLSAEEKKHFLWFLTGSERVPLGGMKSIKMAVATLANATELALPESLTCYHLLMLPVYDSDSPDSISLMQSRLLQAIYNKSGFRTTFFTKC</sequence>
<evidence type="ECO:0000259" key="6">
    <source>
        <dbReference type="PROSITE" id="PS50237"/>
    </source>
</evidence>
<name>H3C3U0_TETNG</name>
<dbReference type="PANTHER" id="PTHR45622:SF11">
    <property type="entry name" value="E3 UBIQUITIN-PROTEIN LIGASE HERC6-RELATED"/>
    <property type="match status" value="1"/>
</dbReference>
<reference evidence="7" key="3">
    <citation type="submission" date="2025-09" db="UniProtKB">
        <authorList>
            <consortium name="Ensembl"/>
        </authorList>
    </citation>
    <scope>IDENTIFICATION</scope>
</reference>
<feature type="repeat" description="RCC1" evidence="5">
    <location>
        <begin position="150"/>
        <end position="202"/>
    </location>
</feature>
<dbReference type="Pfam" id="PF25390">
    <property type="entry name" value="WD40_RLD"/>
    <property type="match status" value="1"/>
</dbReference>
<evidence type="ECO:0000313" key="7">
    <source>
        <dbReference type="Ensembl" id="ENSTNIP00000002909.1"/>
    </source>
</evidence>
<feature type="repeat" description="RCC1" evidence="5">
    <location>
        <begin position="1"/>
        <end position="47"/>
    </location>
</feature>
<dbReference type="OMA" id="KHKAYLM"/>
<dbReference type="Gene3D" id="3.30.2160.10">
    <property type="entry name" value="Hect, E3 ligase catalytic domain"/>
    <property type="match status" value="1"/>
</dbReference>
<feature type="repeat" description="RCC1" evidence="5">
    <location>
        <begin position="308"/>
        <end position="366"/>
    </location>
</feature>
<dbReference type="Pfam" id="PF00632">
    <property type="entry name" value="HECT"/>
    <property type="match status" value="1"/>
</dbReference>
<evidence type="ECO:0000256" key="4">
    <source>
        <dbReference type="PROSITE-ProRule" id="PRU00104"/>
    </source>
</evidence>
<protein>
    <recommendedName>
        <fullName evidence="6">HECT domain-containing protein</fullName>
    </recommendedName>
</protein>
<dbReference type="SMART" id="SM00119">
    <property type="entry name" value="HECTc"/>
    <property type="match status" value="1"/>
</dbReference>
<dbReference type="InterPro" id="IPR000408">
    <property type="entry name" value="Reg_chr_condens"/>
</dbReference>
<evidence type="ECO:0000256" key="1">
    <source>
        <dbReference type="ARBA" id="ARBA00022679"/>
    </source>
</evidence>
<dbReference type="Gene3D" id="2.130.10.30">
    <property type="entry name" value="Regulator of chromosome condensation 1/beta-lactamase-inhibitor protein II"/>
    <property type="match status" value="2"/>
</dbReference>
<feature type="repeat" description="RCC1" evidence="5">
    <location>
        <begin position="48"/>
        <end position="97"/>
    </location>
</feature>
<dbReference type="Proteomes" id="UP000007303">
    <property type="component" value="Unassembled WGS sequence"/>
</dbReference>
<organism evidence="7 8">
    <name type="scientific">Tetraodon nigroviridis</name>
    <name type="common">Spotted green pufferfish</name>
    <name type="synonym">Chelonodon nigroviridis</name>
    <dbReference type="NCBI Taxonomy" id="99883"/>
    <lineage>
        <taxon>Eukaryota</taxon>
        <taxon>Metazoa</taxon>
        <taxon>Chordata</taxon>
        <taxon>Craniata</taxon>
        <taxon>Vertebrata</taxon>
        <taxon>Euteleostomi</taxon>
        <taxon>Actinopterygii</taxon>
        <taxon>Neopterygii</taxon>
        <taxon>Teleostei</taxon>
        <taxon>Neoteleostei</taxon>
        <taxon>Acanthomorphata</taxon>
        <taxon>Eupercaria</taxon>
        <taxon>Tetraodontiformes</taxon>
        <taxon>Tetradontoidea</taxon>
        <taxon>Tetraodontidae</taxon>
        <taxon>Tetraodon</taxon>
    </lineage>
</organism>
<dbReference type="Ensembl" id="ENSTNIT00000000742.1">
    <property type="protein sequence ID" value="ENSTNIP00000002909.1"/>
    <property type="gene ID" value="ENSTNIG00000010295.1"/>
</dbReference>
<dbReference type="PROSITE" id="PS00626">
    <property type="entry name" value="RCC1_2"/>
    <property type="match status" value="4"/>
</dbReference>
<keyword evidence="3 4" id="KW-0833">Ubl conjugation pathway</keyword>
<feature type="repeat" description="RCC1" evidence="5">
    <location>
        <begin position="98"/>
        <end position="149"/>
    </location>
</feature>
<dbReference type="FunFam" id="3.30.2410.10:FF:000003">
    <property type="entry name" value="probable E3 ubiquitin-protein ligase HERC4 isoform X1"/>
    <property type="match status" value="1"/>
</dbReference>
<dbReference type="InterPro" id="IPR035983">
    <property type="entry name" value="Hect_E3_ubiquitin_ligase"/>
</dbReference>